<accession>A0A023AWF2</accession>
<organism evidence="2 3">
    <name type="scientific">Gregarina niphandrodes</name>
    <name type="common">Septate eugregarine</name>
    <dbReference type="NCBI Taxonomy" id="110365"/>
    <lineage>
        <taxon>Eukaryota</taxon>
        <taxon>Sar</taxon>
        <taxon>Alveolata</taxon>
        <taxon>Apicomplexa</taxon>
        <taxon>Conoidasida</taxon>
        <taxon>Gregarinasina</taxon>
        <taxon>Eugregarinorida</taxon>
        <taxon>Gregarinidae</taxon>
        <taxon>Gregarina</taxon>
    </lineage>
</organism>
<dbReference type="VEuPathDB" id="CryptoDB:GNI_211930"/>
<gene>
    <name evidence="2" type="ORF">GNI_211930</name>
</gene>
<comment type="caution">
    <text evidence="2">The sequence shown here is derived from an EMBL/GenBank/DDBJ whole genome shotgun (WGS) entry which is preliminary data.</text>
</comment>
<dbReference type="AlphaFoldDB" id="A0A023AWF2"/>
<sequence length="143" mass="16469">MLRQLPGVAVSPEKAFETRNKIMRKALVDPEIDNTDKLVIRVNQQIDKGLITHELSTNIITSCVMYGKEGTMRRIESGTILKPINVNLSSRKKPEPQIEATHNPRLTTTRMRQRRRTNNRIRTRSTGQLFQADGNYEELDPRD</sequence>
<proteinExistence type="predicted"/>
<reference evidence="2" key="1">
    <citation type="submission" date="2013-12" db="EMBL/GenBank/DDBJ databases">
        <authorList>
            <person name="Omoto C.K."/>
            <person name="Sibley D."/>
            <person name="Venepally P."/>
            <person name="Hadjithomas M."/>
            <person name="Karamycheva S."/>
            <person name="Brunk B."/>
            <person name="Roos D."/>
            <person name="Caler E."/>
            <person name="Lorenzi H."/>
        </authorList>
    </citation>
    <scope>NUCLEOTIDE SEQUENCE</scope>
</reference>
<feature type="compositionally biased region" description="Basic residues" evidence="1">
    <location>
        <begin position="111"/>
        <end position="123"/>
    </location>
</feature>
<dbReference type="GeneID" id="22916511"/>
<keyword evidence="3" id="KW-1185">Reference proteome</keyword>
<evidence type="ECO:0000313" key="3">
    <source>
        <dbReference type="Proteomes" id="UP000019763"/>
    </source>
</evidence>
<dbReference type="EMBL" id="AFNH02001660">
    <property type="protein sequence ID" value="EZG42892.1"/>
    <property type="molecule type" value="Genomic_DNA"/>
</dbReference>
<feature type="region of interest" description="Disordered" evidence="1">
    <location>
        <begin position="110"/>
        <end position="143"/>
    </location>
</feature>
<evidence type="ECO:0000256" key="1">
    <source>
        <dbReference type="SAM" id="MobiDB-lite"/>
    </source>
</evidence>
<dbReference type="Proteomes" id="UP000019763">
    <property type="component" value="Unassembled WGS sequence"/>
</dbReference>
<evidence type="ECO:0000313" key="2">
    <source>
        <dbReference type="EMBL" id="EZG42892.1"/>
    </source>
</evidence>
<protein>
    <submittedName>
        <fullName evidence="2">Uncharacterized protein</fullName>
    </submittedName>
</protein>
<name>A0A023AWF2_GRENI</name>
<dbReference type="RefSeq" id="XP_011133829.1">
    <property type="nucleotide sequence ID" value="XM_011135527.1"/>
</dbReference>